<dbReference type="GO" id="GO:0001006">
    <property type="term" value="F:RNA polymerase III type 3 promoter sequence-specific DNA binding"/>
    <property type="evidence" value="ECO:0007669"/>
    <property type="project" value="TreeGrafter"/>
</dbReference>
<feature type="domain" description="SANT" evidence="13">
    <location>
        <begin position="404"/>
        <end position="445"/>
    </location>
</feature>
<feature type="region of interest" description="Disordered" evidence="11">
    <location>
        <begin position="608"/>
        <end position="691"/>
    </location>
</feature>
<evidence type="ECO:0000313" key="16">
    <source>
        <dbReference type="RefSeq" id="XP_029330274.1"/>
    </source>
</evidence>
<feature type="region of interest" description="Disordered" evidence="11">
    <location>
        <begin position="503"/>
        <end position="563"/>
    </location>
</feature>
<dbReference type="FunFam" id="1.10.10.60:FF:000393">
    <property type="entry name" value="Small nuclear RNA activating complex polypeptide 4"/>
    <property type="match status" value="1"/>
</dbReference>
<evidence type="ECO:0000259" key="14">
    <source>
        <dbReference type="PROSITE" id="PS51294"/>
    </source>
</evidence>
<evidence type="ECO:0000256" key="9">
    <source>
        <dbReference type="ARBA" id="ARBA00079701"/>
    </source>
</evidence>
<organism evidence="15 17">
    <name type="scientific">Mus caroli</name>
    <name type="common">Ryukyu mouse</name>
    <name type="synonym">Ricefield mouse</name>
    <dbReference type="NCBI Taxonomy" id="10089"/>
    <lineage>
        <taxon>Eukaryota</taxon>
        <taxon>Metazoa</taxon>
        <taxon>Chordata</taxon>
        <taxon>Craniata</taxon>
        <taxon>Vertebrata</taxon>
        <taxon>Euteleostomi</taxon>
        <taxon>Mammalia</taxon>
        <taxon>Eutheria</taxon>
        <taxon>Euarchontoglires</taxon>
        <taxon>Glires</taxon>
        <taxon>Rodentia</taxon>
        <taxon>Myomorpha</taxon>
        <taxon>Muroidea</taxon>
        <taxon>Muridae</taxon>
        <taxon>Murinae</taxon>
        <taxon>Mus</taxon>
        <taxon>Mus</taxon>
    </lineage>
</organism>
<feature type="compositionally biased region" description="Acidic residues" evidence="11">
    <location>
        <begin position="41"/>
        <end position="52"/>
    </location>
</feature>
<keyword evidence="3" id="KW-0805">Transcription regulation</keyword>
<feature type="domain" description="Myb-like" evidence="12">
    <location>
        <begin position="448"/>
        <end position="499"/>
    </location>
</feature>
<feature type="domain" description="SANT" evidence="13">
    <location>
        <begin position="451"/>
        <end position="500"/>
    </location>
</feature>
<feature type="domain" description="HTH myb-type" evidence="14">
    <location>
        <begin position="289"/>
        <end position="345"/>
    </location>
</feature>
<evidence type="ECO:0000256" key="8">
    <source>
        <dbReference type="ARBA" id="ARBA00071222"/>
    </source>
</evidence>
<feature type="domain" description="Myb-like" evidence="12">
    <location>
        <begin position="289"/>
        <end position="341"/>
    </location>
</feature>
<evidence type="ECO:0000259" key="13">
    <source>
        <dbReference type="PROSITE" id="PS51293"/>
    </source>
</evidence>
<protein>
    <recommendedName>
        <fullName evidence="8">snRNA-activating protein complex subunit 4</fullName>
    </recommendedName>
    <alternativeName>
        <fullName evidence="9">snRNA-activating protein complex 190 kDa subunit</fullName>
    </alternativeName>
</protein>
<evidence type="ECO:0000256" key="4">
    <source>
        <dbReference type="ARBA" id="ARBA00023125"/>
    </source>
</evidence>
<dbReference type="FunFam" id="1.10.10.60:FF:000314">
    <property type="entry name" value="Small nuclear RNA-activating complex, polypeptide 4"/>
    <property type="match status" value="1"/>
</dbReference>
<dbReference type="InterPro" id="IPR051575">
    <property type="entry name" value="Myb-like_DNA-bd"/>
</dbReference>
<dbReference type="GeneID" id="110283849"/>
<feature type="compositionally biased region" description="Acidic residues" evidence="11">
    <location>
        <begin position="59"/>
        <end position="73"/>
    </location>
</feature>
<keyword evidence="4" id="KW-0238">DNA-binding</keyword>
<dbReference type="RefSeq" id="XP_029330275.1">
    <property type="nucleotide sequence ID" value="XM_029474415.1"/>
</dbReference>
<dbReference type="InterPro" id="IPR001005">
    <property type="entry name" value="SANT/Myb"/>
</dbReference>
<keyword evidence="6" id="KW-0539">Nucleus</keyword>
<feature type="domain" description="Myb-like" evidence="12">
    <location>
        <begin position="344"/>
        <end position="395"/>
    </location>
</feature>
<feature type="region of interest" description="Disordered" evidence="11">
    <location>
        <begin position="1286"/>
        <end position="1335"/>
    </location>
</feature>
<dbReference type="CDD" id="cd00167">
    <property type="entry name" value="SANT"/>
    <property type="match status" value="3"/>
</dbReference>
<dbReference type="GO" id="GO:0000978">
    <property type="term" value="F:RNA polymerase II cis-regulatory region sequence-specific DNA binding"/>
    <property type="evidence" value="ECO:0007669"/>
    <property type="project" value="TreeGrafter"/>
</dbReference>
<dbReference type="GO" id="GO:0042796">
    <property type="term" value="P:snRNA transcription by RNA polymerase III"/>
    <property type="evidence" value="ECO:0007669"/>
    <property type="project" value="TreeGrafter"/>
</dbReference>
<dbReference type="Pfam" id="PF13921">
    <property type="entry name" value="Myb_DNA-bind_6"/>
    <property type="match status" value="2"/>
</dbReference>
<dbReference type="GO" id="GO:0042795">
    <property type="term" value="P:snRNA transcription by RNA polymerase II"/>
    <property type="evidence" value="ECO:0007669"/>
    <property type="project" value="TreeGrafter"/>
</dbReference>
<feature type="compositionally biased region" description="Polar residues" evidence="11">
    <location>
        <begin position="796"/>
        <end position="818"/>
    </location>
</feature>
<feature type="domain" description="HTH myb-type" evidence="14">
    <location>
        <begin position="452"/>
        <end position="503"/>
    </location>
</feature>
<evidence type="ECO:0000313" key="15">
    <source>
        <dbReference type="Proteomes" id="UP000515126"/>
    </source>
</evidence>
<feature type="region of interest" description="Disordered" evidence="11">
    <location>
        <begin position="791"/>
        <end position="844"/>
    </location>
</feature>
<keyword evidence="15" id="KW-1185">Reference proteome</keyword>
<dbReference type="SUPFAM" id="SSF46689">
    <property type="entry name" value="Homeodomain-like"/>
    <property type="match status" value="3"/>
</dbReference>
<feature type="compositionally biased region" description="Polar residues" evidence="11">
    <location>
        <begin position="673"/>
        <end position="687"/>
    </location>
</feature>
<sequence>MDVDAEREKITQEIQELERILYPGSSSVHFEVSESSLSSDSEADSLPDEDLETAGAPILEEEGSSEGSNDEEDPKDKALPEDPETCLQLNMVYQEVIREKLAEVSQLLAQNQEQQEEILFDLSGTKCPKVKDGRSLPSYMYIGHFLKPYFKDKVTGVGPPANEETREKATQGIKAFEQLLVTKWKHWEKALLRKSVVSDRLQRLLQPKLLKLEYLHGKQSRVSSELERQALEKQIKEAEKEIQDINQLPEEALLGNRLDSHDWEKISNINFEGARSAEEIRKFWQSSEHPSISKQEWSTEEVERLKAIAATHGHLEWHLVAEELGTSRSAFQCLQKFQQYNKTLKRKEWTEEEDHMLTQLVQEMRVGNHIPYRKIVYFMEGRDSMQLIYRWTKSLDPSLKRGFWAPEEDAKLLQAVAKYGAQDWFKIREEVPGRSDAQCRDRYIRRLHFSLKKGRWNAKEEQQLIQLIEKYGVGHWARIASELPHRSGSQCLSKWKILARKKQHLQRKRGQRPRHSSQWSSSDSSSASEDYGSGSGSGSSSSSDSEDSDVELEESLESSRALTSQQYRVPDIDLWVPTRLITSQSQREGTGCYPQHPAVSCCTQDASQNHHKEGSTTVSAAEKNQLHVPSETHSTVPRGDRFLHFSDTHSASLKDPACKSHTLMKGRPRQPLLPNSRSGADPGNNTAGPHLRQLWHGTYQNKQRRKRQALHRRLLRHRLLLAVIPWVGDINLACTQAPRRPATEQTKADSIRMQLECARLASTPVFTLLIQLLQIDTAGCMEVVRERKSQPPALLQSGTQNTQPHLPQASSNAKNSTGCLLPSMPGEQTAKRASHKGRPRLGSCRTEATPFQVPVAAPRGLRPKPKTVSELLREKRLRESHAKKATQALGLNSQLLVSSPVILQPPLLPVPHGSPVVGPATSSVELSVPVAPVMVSSSPSGSWQVGGISATDKQPPNLQTISLNPSHKGTQVAAPAAFRSLALAPGQVPTGGHLSTLGQTSTTSQKQSLPKVLPILRAAPSLTQLSVQPPASGQPLATKSSLPISWVLTTQKLLSVQVPAVVGLPQSVTTPETIGLQAKQLPSPAKTPAFLEQPPASLDTEPKGPQGQEVPPTPGPEKAALDLSLLSQESEAAIATWLKGCQGAFVPPLGSRMPYHPPSLCSLRALSSLLLHKQDLEQKASSLVASQAAGAQPDPKAGALQASLELVQRRFRDNPAYLLLKTRFLAIFSLPAFLATLPPNSVPTTLSPDVAVVSESDSEDLGDLELKDRARQLDCMACRVQASPAAPDPVQSHLFSPGQRAPSPGEVSALSPLNASDGLDDLDVLRTRRARHSRR</sequence>
<accession>A0A6P7R060</accession>
<gene>
    <name evidence="16 17" type="primary">Snapc4</name>
</gene>
<dbReference type="Proteomes" id="UP000515126">
    <property type="component" value="Chromosome 2"/>
</dbReference>
<feature type="domain" description="HTH myb-type" evidence="14">
    <location>
        <begin position="396"/>
        <end position="451"/>
    </location>
</feature>
<evidence type="ECO:0000256" key="3">
    <source>
        <dbReference type="ARBA" id="ARBA00023015"/>
    </source>
</evidence>
<feature type="domain" description="Myb-like" evidence="12">
    <location>
        <begin position="396"/>
        <end position="447"/>
    </location>
</feature>
<evidence type="ECO:0000313" key="17">
    <source>
        <dbReference type="RefSeq" id="XP_029330275.1"/>
    </source>
</evidence>
<evidence type="ECO:0000256" key="10">
    <source>
        <dbReference type="SAM" id="Coils"/>
    </source>
</evidence>
<dbReference type="InterPro" id="IPR017930">
    <property type="entry name" value="Myb_dom"/>
</dbReference>
<dbReference type="PANTHER" id="PTHR46621:SF1">
    <property type="entry name" value="SNRNA-ACTIVATING PROTEIN COMPLEX SUBUNIT 4"/>
    <property type="match status" value="1"/>
</dbReference>
<evidence type="ECO:0000259" key="12">
    <source>
        <dbReference type="PROSITE" id="PS50090"/>
    </source>
</evidence>
<comment type="function">
    <text evidence="7">Part of the SNAPc complex required for the transcription of both RNA polymerase II and III small-nuclear RNA genes. Binds to the proximal sequence element (PSE), a non-TATA-box basal promoter element common to these 2 types of genes. Recruits TBP and BRF2 to the U6 snRNA TATA box.</text>
</comment>
<dbReference type="InterPro" id="IPR009057">
    <property type="entry name" value="Homeodomain-like_sf"/>
</dbReference>
<evidence type="ECO:0000256" key="7">
    <source>
        <dbReference type="ARBA" id="ARBA00025193"/>
    </source>
</evidence>
<feature type="compositionally biased region" description="Basic residues" evidence="11">
    <location>
        <begin position="503"/>
        <end position="515"/>
    </location>
</feature>
<dbReference type="PROSITE" id="PS51293">
    <property type="entry name" value="SANT"/>
    <property type="match status" value="2"/>
</dbReference>
<keyword evidence="2" id="KW-0677">Repeat</keyword>
<keyword evidence="1" id="KW-0597">Phosphoprotein</keyword>
<dbReference type="PROSITE" id="PS50090">
    <property type="entry name" value="MYB_LIKE"/>
    <property type="match status" value="4"/>
</dbReference>
<dbReference type="PROSITE" id="PS51294">
    <property type="entry name" value="HTH_MYB"/>
    <property type="match status" value="3"/>
</dbReference>
<feature type="region of interest" description="Disordered" evidence="11">
    <location>
        <begin position="30"/>
        <end position="82"/>
    </location>
</feature>
<dbReference type="GO" id="GO:0019185">
    <property type="term" value="C:snRNA-activating protein complex"/>
    <property type="evidence" value="ECO:0007669"/>
    <property type="project" value="TreeGrafter"/>
</dbReference>
<dbReference type="Gene3D" id="1.10.10.60">
    <property type="entry name" value="Homeodomain-like"/>
    <property type="match status" value="4"/>
</dbReference>
<feature type="compositionally biased region" description="Low complexity" evidence="11">
    <location>
        <begin position="516"/>
        <end position="543"/>
    </location>
</feature>
<evidence type="ECO:0000256" key="1">
    <source>
        <dbReference type="ARBA" id="ARBA00022553"/>
    </source>
</evidence>
<dbReference type="FunFam" id="1.10.10.60:FF:000321">
    <property type="entry name" value="Small nuclear RNA-activating complex, polypeptide 4"/>
    <property type="match status" value="1"/>
</dbReference>
<dbReference type="CTD" id="6621"/>
<keyword evidence="5" id="KW-0804">Transcription</keyword>
<feature type="coiled-coil region" evidence="10">
    <location>
        <begin position="221"/>
        <end position="248"/>
    </location>
</feature>
<dbReference type="InterPro" id="IPR017884">
    <property type="entry name" value="SANT_dom"/>
</dbReference>
<feature type="compositionally biased region" description="Basic and acidic residues" evidence="11">
    <location>
        <begin position="638"/>
        <end position="647"/>
    </location>
</feature>
<dbReference type="FunFam" id="1.10.10.60:FF:000016">
    <property type="entry name" value="Transcriptional activator Myb isoform A"/>
    <property type="match status" value="1"/>
</dbReference>
<dbReference type="SMART" id="SM00717">
    <property type="entry name" value="SANT"/>
    <property type="match status" value="5"/>
</dbReference>
<keyword evidence="10" id="KW-0175">Coiled coil</keyword>
<feature type="region of interest" description="Disordered" evidence="11">
    <location>
        <begin position="1081"/>
        <end position="1119"/>
    </location>
</feature>
<feature type="compositionally biased region" description="Acidic residues" evidence="11">
    <location>
        <begin position="544"/>
        <end position="556"/>
    </location>
</feature>
<dbReference type="RefSeq" id="XP_029330274.1">
    <property type="nucleotide sequence ID" value="XM_029474414.1"/>
</dbReference>
<evidence type="ECO:0000256" key="6">
    <source>
        <dbReference type="ARBA" id="ARBA00023242"/>
    </source>
</evidence>
<reference evidence="16 17" key="1">
    <citation type="submission" date="2025-04" db="UniProtKB">
        <authorList>
            <consortium name="RefSeq"/>
        </authorList>
    </citation>
    <scope>IDENTIFICATION</scope>
</reference>
<dbReference type="PANTHER" id="PTHR46621">
    <property type="entry name" value="SNRNA-ACTIVATING PROTEIN COMPLEX SUBUNIT 4"/>
    <property type="match status" value="1"/>
</dbReference>
<feature type="compositionally biased region" description="Low complexity" evidence="11">
    <location>
        <begin position="30"/>
        <end position="40"/>
    </location>
</feature>
<evidence type="ECO:0000256" key="11">
    <source>
        <dbReference type="SAM" id="MobiDB-lite"/>
    </source>
</evidence>
<evidence type="ECO:0000256" key="5">
    <source>
        <dbReference type="ARBA" id="ARBA00023163"/>
    </source>
</evidence>
<name>A0A6P7R060_MUSCR</name>
<proteinExistence type="predicted"/>
<evidence type="ECO:0000256" key="2">
    <source>
        <dbReference type="ARBA" id="ARBA00022737"/>
    </source>
</evidence>